<keyword evidence="3" id="KW-1185">Reference proteome</keyword>
<protein>
    <submittedName>
        <fullName evidence="2">Uncharacterized protein</fullName>
    </submittedName>
</protein>
<proteinExistence type="predicted"/>
<dbReference type="RefSeq" id="WP_160554347.1">
    <property type="nucleotide sequence ID" value="NZ_CP047650.1"/>
</dbReference>
<evidence type="ECO:0000256" key="1">
    <source>
        <dbReference type="SAM" id="SignalP"/>
    </source>
</evidence>
<feature type="signal peptide" evidence="1">
    <location>
        <begin position="1"/>
        <end position="26"/>
    </location>
</feature>
<dbReference type="Proteomes" id="UP000464787">
    <property type="component" value="Chromosome"/>
</dbReference>
<keyword evidence="1" id="KW-0732">Signal</keyword>
<organism evidence="2 3">
    <name type="scientific">Xylophilus rhododendri</name>
    <dbReference type="NCBI Taxonomy" id="2697032"/>
    <lineage>
        <taxon>Bacteria</taxon>
        <taxon>Pseudomonadati</taxon>
        <taxon>Pseudomonadota</taxon>
        <taxon>Betaproteobacteria</taxon>
        <taxon>Burkholderiales</taxon>
        <taxon>Xylophilus</taxon>
    </lineage>
</organism>
<dbReference type="AlphaFoldDB" id="A0A857J9G5"/>
<sequence length="177" mass="18938">MNIRRQIRFSSVFLMFASTLIQPAAAQLPPIDVYGVSIGPAGASLGAAGGVSFGVGEPFQGFVVLTALAEKYEMARDVRCLAAGTDLRNTTSRSSSLDRWMAAERVYRVLLTYTTALDIIGLGKTPLKRDKKFTVIYADGGEETYVVTSPLSSAALSGYGTDLKQKDGVVHRHVVCG</sequence>
<evidence type="ECO:0000313" key="2">
    <source>
        <dbReference type="EMBL" id="QHJ00537.1"/>
    </source>
</evidence>
<feature type="chain" id="PRO_5032679560" evidence="1">
    <location>
        <begin position="27"/>
        <end position="177"/>
    </location>
</feature>
<accession>A0A857J9G5</accession>
<name>A0A857J9G5_9BURK</name>
<gene>
    <name evidence="2" type="ORF">GT347_22700</name>
</gene>
<dbReference type="EMBL" id="CP047650">
    <property type="protein sequence ID" value="QHJ00537.1"/>
    <property type="molecule type" value="Genomic_DNA"/>
</dbReference>
<evidence type="ECO:0000313" key="3">
    <source>
        <dbReference type="Proteomes" id="UP000464787"/>
    </source>
</evidence>
<reference evidence="2 3" key="1">
    <citation type="submission" date="2020-01" db="EMBL/GenBank/DDBJ databases">
        <title>Genome sequencing of strain KACC 21265.</title>
        <authorList>
            <person name="Heo J."/>
            <person name="Kim S.-J."/>
            <person name="Kim J.-S."/>
            <person name="Hong S.-B."/>
            <person name="Kwon S.-W."/>
        </authorList>
    </citation>
    <scope>NUCLEOTIDE SEQUENCE [LARGE SCALE GENOMIC DNA]</scope>
    <source>
        <strain evidence="2 3">KACC 21265</strain>
    </source>
</reference>
<dbReference type="KEGG" id="xyk:GT347_22700"/>